<sequence>MKKLQLTLLTASIIAGSAMAATPAETAKQFNLDATKAPSQNFDLTKWKINLPTLETQGARKGKTVEIPKQELGDTKKPFSDPEWFYTNKETGAMVFVAPNTAPTTPNSKNARSELRAMLAVDYGEPANNFVVASHPDAKSYGAIGGQMSATLAVDHVSESGNDKKSGAFSVVVGQIHAAKNEPLKIFYRKLPGHETGSLYWSYELNVSKENHNARDENGKKLRKDIYHNVFGTKGLRHDAAAPTDGIKLGEIFAYDVNVEGDIMHLTFTKNPSSSAKVVKTFDIDLTAGNYQGNSADLGYGNTWMYYKAGAYNQCNTKKSSSACEWRGMEAGDYAQVSFYQLDLKQ</sequence>
<keyword evidence="3" id="KW-0456">Lyase</keyword>
<evidence type="ECO:0000256" key="1">
    <source>
        <dbReference type="SAM" id="SignalP"/>
    </source>
</evidence>
<feature type="domain" description="Alginate lyase 2" evidence="2">
    <location>
        <begin position="42"/>
        <end position="345"/>
    </location>
</feature>
<comment type="caution">
    <text evidence="3">The sequence shown here is derived from an EMBL/GenBank/DDBJ whole genome shotgun (WGS) entry which is preliminary data.</text>
</comment>
<dbReference type="EC" id="4.2.2.3" evidence="3"/>
<keyword evidence="1" id="KW-0732">Signal</keyword>
<dbReference type="Gene3D" id="2.60.120.200">
    <property type="match status" value="1"/>
</dbReference>
<evidence type="ECO:0000259" key="2">
    <source>
        <dbReference type="Pfam" id="PF08787"/>
    </source>
</evidence>
<evidence type="ECO:0000313" key="4">
    <source>
        <dbReference type="Proteomes" id="UP000838160"/>
    </source>
</evidence>
<feature type="signal peptide" evidence="1">
    <location>
        <begin position="1"/>
        <end position="20"/>
    </location>
</feature>
<dbReference type="InterPro" id="IPR014895">
    <property type="entry name" value="Alginate_lyase_2"/>
</dbReference>
<dbReference type="Pfam" id="PF08787">
    <property type="entry name" value="Alginate_lyase2"/>
    <property type="match status" value="1"/>
</dbReference>
<proteinExistence type="predicted"/>
<reference evidence="3" key="1">
    <citation type="submission" date="2021-12" db="EMBL/GenBank/DDBJ databases">
        <authorList>
            <person name="Rodrigo-Torres L."/>
            <person name="Arahal R. D."/>
            <person name="Lucena T."/>
        </authorList>
    </citation>
    <scope>NUCLEOTIDE SEQUENCE</scope>
    <source>
        <strain evidence="3">CECT 8226</strain>
    </source>
</reference>
<feature type="chain" id="PRO_5047397244" evidence="1">
    <location>
        <begin position="21"/>
        <end position="346"/>
    </location>
</feature>
<dbReference type="EMBL" id="CAKLCM010000002">
    <property type="protein sequence ID" value="CAH0526513.1"/>
    <property type="molecule type" value="Genomic_DNA"/>
</dbReference>
<dbReference type="Proteomes" id="UP000838160">
    <property type="component" value="Unassembled WGS sequence"/>
</dbReference>
<dbReference type="GO" id="GO:0045135">
    <property type="term" value="F:poly(beta-D-mannuronate) lyase activity"/>
    <property type="evidence" value="ECO:0007669"/>
    <property type="project" value="UniProtKB-EC"/>
</dbReference>
<organism evidence="3 4">
    <name type="scientific">Vibrio hippocampi</name>
    <dbReference type="NCBI Taxonomy" id="654686"/>
    <lineage>
        <taxon>Bacteria</taxon>
        <taxon>Pseudomonadati</taxon>
        <taxon>Pseudomonadota</taxon>
        <taxon>Gammaproteobacteria</taxon>
        <taxon>Vibrionales</taxon>
        <taxon>Vibrionaceae</taxon>
        <taxon>Vibrio</taxon>
    </lineage>
</organism>
<dbReference type="InterPro" id="IPR013320">
    <property type="entry name" value="ConA-like_dom_sf"/>
</dbReference>
<gene>
    <name evidence="3" type="primary">alyA_2</name>
    <name evidence="3" type="ORF">VHP8226_01867</name>
</gene>
<dbReference type="SUPFAM" id="SSF49899">
    <property type="entry name" value="Concanavalin A-like lectins/glucanases"/>
    <property type="match status" value="1"/>
</dbReference>
<keyword evidence="4" id="KW-1185">Reference proteome</keyword>
<evidence type="ECO:0000313" key="3">
    <source>
        <dbReference type="EMBL" id="CAH0526513.1"/>
    </source>
</evidence>
<name>A0ABN8DIW6_9VIBR</name>
<accession>A0ABN8DIW6</accession>
<dbReference type="RefSeq" id="WP_237484782.1">
    <property type="nucleotide sequence ID" value="NZ_CAKLCM010000002.1"/>
</dbReference>
<protein>
    <submittedName>
        <fullName evidence="3">Alginate lyase</fullName>
        <ecNumber evidence="3">4.2.2.3</ecNumber>
    </submittedName>
</protein>